<dbReference type="Pfam" id="PF13577">
    <property type="entry name" value="SnoaL_4"/>
    <property type="match status" value="1"/>
</dbReference>
<keyword evidence="3" id="KW-1185">Reference proteome</keyword>
<organism evidence="2 3">
    <name type="scientific">Diatrype stigma</name>
    <dbReference type="NCBI Taxonomy" id="117547"/>
    <lineage>
        <taxon>Eukaryota</taxon>
        <taxon>Fungi</taxon>
        <taxon>Dikarya</taxon>
        <taxon>Ascomycota</taxon>
        <taxon>Pezizomycotina</taxon>
        <taxon>Sordariomycetes</taxon>
        <taxon>Xylariomycetidae</taxon>
        <taxon>Xylariales</taxon>
        <taxon>Diatrypaceae</taxon>
        <taxon>Diatrype</taxon>
    </lineage>
</organism>
<evidence type="ECO:0000259" key="1">
    <source>
        <dbReference type="Pfam" id="PF13577"/>
    </source>
</evidence>
<protein>
    <recommendedName>
        <fullName evidence="1">SnoaL-like domain-containing protein</fullName>
    </recommendedName>
</protein>
<dbReference type="AlphaFoldDB" id="A0AAN9YP56"/>
<reference evidence="2 3" key="1">
    <citation type="submission" date="2024-02" db="EMBL/GenBank/DDBJ databases">
        <title>De novo assembly and annotation of 12 fungi associated with fruit tree decline syndrome in Ontario, Canada.</title>
        <authorList>
            <person name="Sulman M."/>
            <person name="Ellouze W."/>
            <person name="Ilyukhin E."/>
        </authorList>
    </citation>
    <scope>NUCLEOTIDE SEQUENCE [LARGE SCALE GENOMIC DNA]</scope>
    <source>
        <strain evidence="2 3">M11/M66-122</strain>
    </source>
</reference>
<name>A0AAN9YP56_9PEZI</name>
<accession>A0AAN9YP56</accession>
<evidence type="ECO:0000313" key="2">
    <source>
        <dbReference type="EMBL" id="KAK7751716.1"/>
    </source>
</evidence>
<dbReference type="InterPro" id="IPR037401">
    <property type="entry name" value="SnoaL-like"/>
</dbReference>
<dbReference type="InterPro" id="IPR032710">
    <property type="entry name" value="NTF2-like_dom_sf"/>
</dbReference>
<dbReference type="EMBL" id="JAKJXP020000046">
    <property type="protein sequence ID" value="KAK7751716.1"/>
    <property type="molecule type" value="Genomic_DNA"/>
</dbReference>
<dbReference type="SUPFAM" id="SSF54427">
    <property type="entry name" value="NTF2-like"/>
    <property type="match status" value="1"/>
</dbReference>
<comment type="caution">
    <text evidence="2">The sequence shown here is derived from an EMBL/GenBank/DDBJ whole genome shotgun (WGS) entry which is preliminary data.</text>
</comment>
<dbReference type="Gene3D" id="3.10.450.50">
    <property type="match status" value="1"/>
</dbReference>
<gene>
    <name evidence="2" type="ORF">SLS62_006377</name>
</gene>
<evidence type="ECO:0000313" key="3">
    <source>
        <dbReference type="Proteomes" id="UP001320420"/>
    </source>
</evidence>
<proteinExistence type="predicted"/>
<dbReference type="Proteomes" id="UP001320420">
    <property type="component" value="Unassembled WGS sequence"/>
</dbReference>
<sequence length="153" mass="17643">MAILKTTVPYETAEIIRRKKTQYCRFADTSQWELFDQIALPEATLRFYDNGELINQGGTDWSFSRAEFVAFCTVAWKDSQTVHMIGPGELELVSPDEVKAVWNGCYHVGAKGSDSGAFFTGGGYYYETWKRKGDDWFIKDMKFDRLFWKQSIS</sequence>
<feature type="domain" description="SnoaL-like" evidence="1">
    <location>
        <begin position="14"/>
        <end position="141"/>
    </location>
</feature>